<feature type="transmembrane region" description="Helical" evidence="5">
    <location>
        <begin position="282"/>
        <end position="299"/>
    </location>
</feature>
<dbReference type="Proteomes" id="UP000307173">
    <property type="component" value="Unassembled WGS sequence"/>
</dbReference>
<evidence type="ECO:0008006" key="8">
    <source>
        <dbReference type="Google" id="ProtNLM"/>
    </source>
</evidence>
<name>A0A4T0WX56_9ASCO</name>
<evidence type="ECO:0000313" key="7">
    <source>
        <dbReference type="Proteomes" id="UP000307173"/>
    </source>
</evidence>
<feature type="compositionally biased region" description="Polar residues" evidence="4">
    <location>
        <begin position="42"/>
        <end position="67"/>
    </location>
</feature>
<comment type="caution">
    <text evidence="6">The sequence shown here is derived from an EMBL/GenBank/DDBJ whole genome shotgun (WGS) entry which is preliminary data.</text>
</comment>
<feature type="region of interest" description="Disordered" evidence="4">
    <location>
        <begin position="19"/>
        <end position="91"/>
    </location>
</feature>
<keyword evidence="7" id="KW-1185">Reference proteome</keyword>
<dbReference type="Pfam" id="PF08690">
    <property type="entry name" value="GET2"/>
    <property type="match status" value="1"/>
</dbReference>
<keyword evidence="3 5" id="KW-0472">Membrane</keyword>
<feature type="transmembrane region" description="Helical" evidence="5">
    <location>
        <begin position="198"/>
        <end position="223"/>
    </location>
</feature>
<keyword evidence="2 5" id="KW-1133">Transmembrane helix</keyword>
<dbReference type="EMBL" id="SELW01000638">
    <property type="protein sequence ID" value="TID17185.1"/>
    <property type="molecule type" value="Genomic_DNA"/>
</dbReference>
<reference evidence="6 7" key="1">
    <citation type="journal article" date="2019" name="Front. Genet.">
        <title>Whole-Genome Sequencing of the Opportunistic Yeast Pathogen Candida inconspicua Uncovers Its Hybrid Origin.</title>
        <authorList>
            <person name="Mixao V."/>
            <person name="Hansen A.P."/>
            <person name="Saus E."/>
            <person name="Boekhout T."/>
            <person name="Lass-Florl C."/>
            <person name="Gabaldon T."/>
        </authorList>
    </citation>
    <scope>NUCLEOTIDE SEQUENCE [LARGE SCALE GENOMIC DNA]</scope>
    <source>
        <strain evidence="6 7">CBS 180</strain>
    </source>
</reference>
<gene>
    <name evidence="6" type="ORF">CANINC_004044</name>
</gene>
<keyword evidence="1 5" id="KW-0812">Transmembrane</keyword>
<proteinExistence type="predicted"/>
<evidence type="ECO:0000256" key="4">
    <source>
        <dbReference type="SAM" id="MobiDB-lite"/>
    </source>
</evidence>
<dbReference type="PANTHER" id="PTHR28263:SF1">
    <property type="entry name" value="GOLGI TO ER TRAFFIC PROTEIN 2"/>
    <property type="match status" value="1"/>
</dbReference>
<dbReference type="InterPro" id="IPR028143">
    <property type="entry name" value="Get2/sif1"/>
</dbReference>
<dbReference type="AlphaFoldDB" id="A0A4T0WX56"/>
<accession>A0A4T0WX56</accession>
<dbReference type="PANTHER" id="PTHR28263">
    <property type="entry name" value="GOLGI TO ER TRAFFIC PROTEIN 2"/>
    <property type="match status" value="1"/>
</dbReference>
<dbReference type="OrthoDB" id="4097053at2759"/>
<organism evidence="6 7">
    <name type="scientific">Pichia inconspicua</name>
    <dbReference type="NCBI Taxonomy" id="52247"/>
    <lineage>
        <taxon>Eukaryota</taxon>
        <taxon>Fungi</taxon>
        <taxon>Dikarya</taxon>
        <taxon>Ascomycota</taxon>
        <taxon>Saccharomycotina</taxon>
        <taxon>Pichiomycetes</taxon>
        <taxon>Pichiales</taxon>
        <taxon>Pichiaceae</taxon>
        <taxon>Pichia</taxon>
    </lineage>
</organism>
<protein>
    <recommendedName>
        <fullName evidence="8">Golgi to ER traffic protein 2</fullName>
    </recommendedName>
</protein>
<evidence type="ECO:0000256" key="2">
    <source>
        <dbReference type="ARBA" id="ARBA00022989"/>
    </source>
</evidence>
<evidence type="ECO:0000256" key="5">
    <source>
        <dbReference type="SAM" id="Phobius"/>
    </source>
</evidence>
<evidence type="ECO:0000256" key="1">
    <source>
        <dbReference type="ARBA" id="ARBA00022692"/>
    </source>
</evidence>
<evidence type="ECO:0000313" key="6">
    <source>
        <dbReference type="EMBL" id="TID17185.1"/>
    </source>
</evidence>
<evidence type="ECO:0000256" key="3">
    <source>
        <dbReference type="ARBA" id="ARBA00023136"/>
    </source>
</evidence>
<sequence length="300" mass="33179">MSGELSAAEKRRLLREKRANRLANGGTRLNKILGTEEVPGTETKSSQLDKASETKSSSTGSQTSVNGLSKRGNRISMLLDNNDDPPTSSLDEFEVSLESDESPLDEFVSNERAEVNIEEVLNKMLKSSAKDGHEHGEGLHSSTPNSFSDKDMASMLSSMGQIPGLGNFPGFDNVSGSLNASNATDISRSKLLQSTYSFFRVLLISFLVLTNLPESFLYVYALYPHKYSLWVQFLYTEVLFGALQLSFNYLKIFPNNTILSFDVSQFGYANSLLNAYTIIRNFYTDFCTLIVALGLGVYLM</sequence>